<evidence type="ECO:0000313" key="2">
    <source>
        <dbReference type="EMBL" id="AOY80806.1"/>
    </source>
</evidence>
<proteinExistence type="predicted"/>
<dbReference type="EMBL" id="CP017708">
    <property type="protein sequence ID" value="AOY80806.1"/>
    <property type="molecule type" value="Genomic_DNA"/>
</dbReference>
<sequence>MTNCVINSDNKWEVKKTPVWRSRSVGLCPNPRFSIREDHRKKGAVYGYDGGKKVNGRKRHIVVDSQGLVIGLLVNQANGSEPLGVIVVLHEAKDQLWELKVVWVADRILR</sequence>
<dbReference type="Pfam" id="PF01609">
    <property type="entry name" value="DDE_Tnp_1"/>
    <property type="match status" value="1"/>
</dbReference>
<dbReference type="Proteomes" id="UP000176944">
    <property type="component" value="Chromosome"/>
</dbReference>
<gene>
    <name evidence="2" type="ORF">BJP36_13675</name>
</gene>
<evidence type="ECO:0000313" key="3">
    <source>
        <dbReference type="Proteomes" id="UP000176944"/>
    </source>
</evidence>
<dbReference type="GO" id="GO:0006313">
    <property type="term" value="P:DNA transposition"/>
    <property type="evidence" value="ECO:0007669"/>
    <property type="project" value="InterPro"/>
</dbReference>
<accession>A0A1D9FZL6</accession>
<dbReference type="GO" id="GO:0004803">
    <property type="term" value="F:transposase activity"/>
    <property type="evidence" value="ECO:0007669"/>
    <property type="project" value="InterPro"/>
</dbReference>
<name>A0A1D9FZL6_MOOP1</name>
<organism evidence="2 3">
    <name type="scientific">Moorena producens (strain JHB)</name>
    <dbReference type="NCBI Taxonomy" id="1454205"/>
    <lineage>
        <taxon>Bacteria</taxon>
        <taxon>Bacillati</taxon>
        <taxon>Cyanobacteriota</taxon>
        <taxon>Cyanophyceae</taxon>
        <taxon>Coleofasciculales</taxon>
        <taxon>Coleofasciculaceae</taxon>
        <taxon>Moorena</taxon>
    </lineage>
</organism>
<protein>
    <submittedName>
        <fullName evidence="2">Transposase</fullName>
    </submittedName>
</protein>
<reference evidence="3" key="1">
    <citation type="submission" date="2016-10" db="EMBL/GenBank/DDBJ databases">
        <title>Comparative genomics uncovers the prolific and rare metabolic potential of the cyanobacterial genus Moorea.</title>
        <authorList>
            <person name="Leao T."/>
            <person name="Castelao G."/>
            <person name="Korobeynikov A."/>
            <person name="Monroe E.A."/>
            <person name="Podell S."/>
            <person name="Glukhov E."/>
            <person name="Allen E."/>
            <person name="Gerwick W.H."/>
            <person name="Gerwick L."/>
        </authorList>
    </citation>
    <scope>NUCLEOTIDE SEQUENCE [LARGE SCALE GENOMIC DNA]</scope>
    <source>
        <strain evidence="3">JHB</strain>
    </source>
</reference>
<evidence type="ECO:0000259" key="1">
    <source>
        <dbReference type="Pfam" id="PF01609"/>
    </source>
</evidence>
<dbReference type="AlphaFoldDB" id="A0A1D9FZL6"/>
<dbReference type="InterPro" id="IPR002559">
    <property type="entry name" value="Transposase_11"/>
</dbReference>
<dbReference type="GO" id="GO:0003677">
    <property type="term" value="F:DNA binding"/>
    <property type="evidence" value="ECO:0007669"/>
    <property type="project" value="InterPro"/>
</dbReference>
<feature type="domain" description="Transposase IS4-like" evidence="1">
    <location>
        <begin position="39"/>
        <end position="102"/>
    </location>
</feature>